<dbReference type="Gene3D" id="3.40.50.150">
    <property type="entry name" value="Vaccinia Virus protein VP39"/>
    <property type="match status" value="1"/>
</dbReference>
<dbReference type="EMBL" id="QJHK01000002">
    <property type="protein sequence ID" value="PXY42183.1"/>
    <property type="molecule type" value="Genomic_DNA"/>
</dbReference>
<gene>
    <name evidence="1" type="ORF">DMB65_02815</name>
</gene>
<dbReference type="AlphaFoldDB" id="A0A2V4BWD5"/>
<dbReference type="SUPFAM" id="SSF53335">
    <property type="entry name" value="S-adenosyl-L-methionine-dependent methyltransferases"/>
    <property type="match status" value="1"/>
</dbReference>
<evidence type="ECO:0008006" key="3">
    <source>
        <dbReference type="Google" id="ProtNLM"/>
    </source>
</evidence>
<dbReference type="RefSeq" id="WP_110305156.1">
    <property type="nucleotide sequence ID" value="NZ_QJHK01000002.1"/>
</dbReference>
<name>A0A2V4BWD5_9FLAO</name>
<reference evidence="1 2" key="1">
    <citation type="submission" date="2018-05" db="EMBL/GenBank/DDBJ databases">
        <title>Flavobacterium sp. strain IMCC34759, incomplete genome.</title>
        <authorList>
            <person name="Joung Y."/>
            <person name="Cho J."/>
        </authorList>
    </citation>
    <scope>NUCLEOTIDE SEQUENCE [LARGE SCALE GENOMIC DNA]</scope>
    <source>
        <strain evidence="1 2">IMCC34759</strain>
    </source>
</reference>
<protein>
    <recommendedName>
        <fullName evidence="3">Class I SAM-dependent methyltransferase</fullName>
    </recommendedName>
</protein>
<dbReference type="OrthoDB" id="1490915at2"/>
<dbReference type="Pfam" id="PF13489">
    <property type="entry name" value="Methyltransf_23"/>
    <property type="match status" value="1"/>
</dbReference>
<dbReference type="Proteomes" id="UP000247903">
    <property type="component" value="Unassembled WGS sequence"/>
</dbReference>
<dbReference type="InterPro" id="IPR029063">
    <property type="entry name" value="SAM-dependent_MTases_sf"/>
</dbReference>
<sequence length="312" mass="36546">MNWRIKASLQKILAASKLGDQLNHLPVTFNKEYHKNIFLYQTHECLRKFSYCNLNLRVKSTALEIGTGYSILSSIVLALLGFEKIITVDITKDLKFSTYKKQIAFIESPSFLNEIVSKSVYDENQIKSMISSIKEKKSFSALFEFLNIAYLAPYTFEEIEKHAQSFDYISSQVVLEHISPDVLNELFQKTKSWLTKDGFCVHTVNFIDHFANPGFFQDKSISEFNFLKYSDKYWSFWASNSIAYTNRLSYIYYMQLSEKYDLKVISFIGENYRKRIELDLNFIHKDVINKYISNPETEDLTKFQRGTFIIKA</sequence>
<accession>A0A2V4BWD5</accession>
<comment type="caution">
    <text evidence="1">The sequence shown here is derived from an EMBL/GenBank/DDBJ whole genome shotgun (WGS) entry which is preliminary data.</text>
</comment>
<proteinExistence type="predicted"/>
<evidence type="ECO:0000313" key="2">
    <source>
        <dbReference type="Proteomes" id="UP000247903"/>
    </source>
</evidence>
<organism evidence="1 2">
    <name type="scientific">Flavobacterium cheongpyeongense</name>
    <dbReference type="NCBI Taxonomy" id="2212651"/>
    <lineage>
        <taxon>Bacteria</taxon>
        <taxon>Pseudomonadati</taxon>
        <taxon>Bacteroidota</taxon>
        <taxon>Flavobacteriia</taxon>
        <taxon>Flavobacteriales</taxon>
        <taxon>Flavobacteriaceae</taxon>
        <taxon>Flavobacterium</taxon>
    </lineage>
</organism>
<evidence type="ECO:0000313" key="1">
    <source>
        <dbReference type="EMBL" id="PXY42183.1"/>
    </source>
</evidence>
<keyword evidence="2" id="KW-1185">Reference proteome</keyword>